<accession>A0A9N7RT87</accession>
<keyword evidence="3" id="KW-1185">Reference proteome</keyword>
<gene>
    <name evidence="2" type="ORF">SHERM_08900</name>
</gene>
<feature type="non-terminal residue" evidence="2">
    <location>
        <position position="1"/>
    </location>
</feature>
<dbReference type="EMBL" id="CACSLK010034598">
    <property type="protein sequence ID" value="CAA0843046.1"/>
    <property type="molecule type" value="Genomic_DNA"/>
</dbReference>
<reference evidence="2" key="1">
    <citation type="submission" date="2019-12" db="EMBL/GenBank/DDBJ databases">
        <authorList>
            <person name="Scholes J."/>
        </authorList>
    </citation>
    <scope>NUCLEOTIDE SEQUENCE</scope>
</reference>
<feature type="region of interest" description="Disordered" evidence="1">
    <location>
        <begin position="1"/>
        <end position="46"/>
    </location>
</feature>
<comment type="caution">
    <text evidence="2">The sequence shown here is derived from an EMBL/GenBank/DDBJ whole genome shotgun (WGS) entry which is preliminary data.</text>
</comment>
<evidence type="ECO:0000313" key="3">
    <source>
        <dbReference type="Proteomes" id="UP001153555"/>
    </source>
</evidence>
<sequence length="63" mass="7309">MPLIPMLKRKVPLKKRAPEGSTAQPSDSDNSHPDSSTPSRRSKLRPLRPRHLWVWNRFRLPPS</sequence>
<evidence type="ECO:0000313" key="2">
    <source>
        <dbReference type="EMBL" id="CAA0843046.1"/>
    </source>
</evidence>
<feature type="compositionally biased region" description="Low complexity" evidence="1">
    <location>
        <begin position="25"/>
        <end position="39"/>
    </location>
</feature>
<evidence type="ECO:0000256" key="1">
    <source>
        <dbReference type="SAM" id="MobiDB-lite"/>
    </source>
</evidence>
<proteinExistence type="predicted"/>
<protein>
    <submittedName>
        <fullName evidence="2">Uncharacterized protein</fullName>
    </submittedName>
</protein>
<organism evidence="2 3">
    <name type="scientific">Striga hermonthica</name>
    <name type="common">Purple witchweed</name>
    <name type="synonym">Buchnera hermonthica</name>
    <dbReference type="NCBI Taxonomy" id="68872"/>
    <lineage>
        <taxon>Eukaryota</taxon>
        <taxon>Viridiplantae</taxon>
        <taxon>Streptophyta</taxon>
        <taxon>Embryophyta</taxon>
        <taxon>Tracheophyta</taxon>
        <taxon>Spermatophyta</taxon>
        <taxon>Magnoliopsida</taxon>
        <taxon>eudicotyledons</taxon>
        <taxon>Gunneridae</taxon>
        <taxon>Pentapetalae</taxon>
        <taxon>asterids</taxon>
        <taxon>lamiids</taxon>
        <taxon>Lamiales</taxon>
        <taxon>Orobanchaceae</taxon>
        <taxon>Buchnereae</taxon>
        <taxon>Striga</taxon>
    </lineage>
</organism>
<dbReference type="Proteomes" id="UP001153555">
    <property type="component" value="Unassembled WGS sequence"/>
</dbReference>
<name>A0A9N7RT87_STRHE</name>
<dbReference type="AlphaFoldDB" id="A0A9N7RT87"/>